<proteinExistence type="inferred from homology"/>
<dbReference type="SMART" id="SM00363">
    <property type="entry name" value="S4"/>
    <property type="match status" value="1"/>
</dbReference>
<protein>
    <recommendedName>
        <fullName evidence="6 7">Small ribosomal subunit protein uS4</fullName>
    </recommendedName>
</protein>
<dbReference type="InterPro" id="IPR018079">
    <property type="entry name" value="Ribosomal_uS4_CS"/>
</dbReference>
<dbReference type="Pfam" id="PF01479">
    <property type="entry name" value="S4"/>
    <property type="match status" value="1"/>
</dbReference>
<dbReference type="PROSITE" id="PS00632">
    <property type="entry name" value="RIBOSOMAL_S4"/>
    <property type="match status" value="1"/>
</dbReference>
<evidence type="ECO:0000313" key="12">
    <source>
        <dbReference type="Proteomes" id="UP001289135"/>
    </source>
</evidence>
<organism evidence="11 12">
    <name type="scientific">Lyticum sinuosum</name>
    <dbReference type="NCBI Taxonomy" id="1332059"/>
    <lineage>
        <taxon>Bacteria</taxon>
        <taxon>Pseudomonadati</taxon>
        <taxon>Pseudomonadota</taxon>
        <taxon>Alphaproteobacteria</taxon>
        <taxon>Rickettsiales</taxon>
        <taxon>Lyticum</taxon>
    </lineage>
</organism>
<comment type="caution">
    <text evidence="11">The sequence shown here is derived from an EMBL/GenBank/DDBJ whole genome shotgun (WGS) entry which is preliminary data.</text>
</comment>
<comment type="function">
    <text evidence="7">With S5 and S12 plays an important role in translational accuracy.</text>
</comment>
<dbReference type="Gene3D" id="1.10.1050.10">
    <property type="entry name" value="Ribosomal Protein S4 Delta 41, Chain A, domain 1"/>
    <property type="match status" value="1"/>
</dbReference>
<dbReference type="InterPro" id="IPR005709">
    <property type="entry name" value="Ribosomal_uS4_bac-type"/>
</dbReference>
<dbReference type="InterPro" id="IPR036986">
    <property type="entry name" value="S4_RNA-bd_sf"/>
</dbReference>
<dbReference type="GO" id="GO:0019843">
    <property type="term" value="F:rRNA binding"/>
    <property type="evidence" value="ECO:0007669"/>
    <property type="project" value="UniProtKB-UniRule"/>
</dbReference>
<feature type="domain" description="RNA-binding S4" evidence="9">
    <location>
        <begin position="94"/>
        <end position="158"/>
    </location>
</feature>
<dbReference type="InterPro" id="IPR002942">
    <property type="entry name" value="S4_RNA-bd"/>
</dbReference>
<dbReference type="AlphaFoldDB" id="A0AAE4VLS6"/>
<dbReference type="PANTHER" id="PTHR11831">
    <property type="entry name" value="30S 40S RIBOSOMAL PROTEIN"/>
    <property type="match status" value="1"/>
</dbReference>
<keyword evidence="2 7" id="KW-0699">rRNA-binding</keyword>
<dbReference type="Pfam" id="PF00163">
    <property type="entry name" value="Ribosomal_S4"/>
    <property type="match status" value="1"/>
</dbReference>
<comment type="function">
    <text evidence="7">One of the primary rRNA binding proteins, it binds directly to 16S rRNA where it nucleates assembly of the body of the 30S subunit.</text>
</comment>
<evidence type="ECO:0000313" key="11">
    <source>
        <dbReference type="EMBL" id="MDZ5761171.1"/>
    </source>
</evidence>
<evidence type="ECO:0000256" key="6">
    <source>
        <dbReference type="ARBA" id="ARBA00035254"/>
    </source>
</evidence>
<dbReference type="SUPFAM" id="SSF55174">
    <property type="entry name" value="Alpha-L RNA-binding motif"/>
    <property type="match status" value="1"/>
</dbReference>
<comment type="subunit">
    <text evidence="7">Part of the 30S ribosomal subunit. Contacts protein S5. The interaction surface between S4 and S5 is involved in control of translational fidelity.</text>
</comment>
<name>A0AAE4VLS6_9RICK</name>
<dbReference type="EMBL" id="JARGYU010000001">
    <property type="protein sequence ID" value="MDZ5761171.1"/>
    <property type="molecule type" value="Genomic_DNA"/>
</dbReference>
<evidence type="ECO:0000256" key="7">
    <source>
        <dbReference type="HAMAP-Rule" id="MF_01306"/>
    </source>
</evidence>
<dbReference type="InterPro" id="IPR022801">
    <property type="entry name" value="Ribosomal_uS4"/>
</dbReference>
<dbReference type="FunFam" id="3.10.290.10:FF:000001">
    <property type="entry name" value="30S ribosomal protein S4"/>
    <property type="match status" value="1"/>
</dbReference>
<keyword evidence="12" id="KW-1185">Reference proteome</keyword>
<feature type="domain" description="Small ribosomal subunit protein uS4 N-terminal" evidence="10">
    <location>
        <begin position="3"/>
        <end position="93"/>
    </location>
</feature>
<keyword evidence="3 7" id="KW-0694">RNA-binding</keyword>
<gene>
    <name evidence="7" type="primary">rpsD</name>
    <name evidence="11" type="ORF">Lyticum_00338</name>
</gene>
<dbReference type="GO" id="GO:0006412">
    <property type="term" value="P:translation"/>
    <property type="evidence" value="ECO:0007669"/>
    <property type="project" value="UniProtKB-UniRule"/>
</dbReference>
<sequence length="205" mass="23336">MTKIKESKFRSSRRLGVNICGSSKNSFNKRNYPPGVHGQSSHTKKLTTYATQLRFKQILRIMYGISEKQLRNIYLKSAKKKGDTGENMIAMLESRLMTVIYRSKFASSIYEARQLVGHAHFLVNNSKVNVPSYQLKVGDIISIKDKSRKLEVIKRAGDSSERIIPEYLSLSRDNMSISFDDIPSLSFVPNNSIIQIGQVIEYYSS</sequence>
<dbReference type="GO" id="GO:0015935">
    <property type="term" value="C:small ribosomal subunit"/>
    <property type="evidence" value="ECO:0007669"/>
    <property type="project" value="InterPro"/>
</dbReference>
<dbReference type="GO" id="GO:0003735">
    <property type="term" value="F:structural constituent of ribosome"/>
    <property type="evidence" value="ECO:0007669"/>
    <property type="project" value="InterPro"/>
</dbReference>
<dbReference type="Proteomes" id="UP001289135">
    <property type="component" value="Unassembled WGS sequence"/>
</dbReference>
<dbReference type="SMART" id="SM01390">
    <property type="entry name" value="Ribosomal_S4"/>
    <property type="match status" value="1"/>
</dbReference>
<evidence type="ECO:0000259" key="9">
    <source>
        <dbReference type="SMART" id="SM00363"/>
    </source>
</evidence>
<accession>A0AAE4VLS6</accession>
<dbReference type="PROSITE" id="PS50889">
    <property type="entry name" value="S4"/>
    <property type="match status" value="1"/>
</dbReference>
<evidence type="ECO:0000256" key="5">
    <source>
        <dbReference type="ARBA" id="ARBA00023274"/>
    </source>
</evidence>
<evidence type="ECO:0000259" key="10">
    <source>
        <dbReference type="SMART" id="SM01390"/>
    </source>
</evidence>
<dbReference type="RefSeq" id="WP_322498590.1">
    <property type="nucleotide sequence ID" value="NZ_JARGYU010000001.1"/>
</dbReference>
<dbReference type="CDD" id="cd00165">
    <property type="entry name" value="S4"/>
    <property type="match status" value="1"/>
</dbReference>
<evidence type="ECO:0000256" key="2">
    <source>
        <dbReference type="ARBA" id="ARBA00022730"/>
    </source>
</evidence>
<comment type="similarity">
    <text evidence="1 7 8">Belongs to the universal ribosomal protein uS4 family.</text>
</comment>
<evidence type="ECO:0000256" key="8">
    <source>
        <dbReference type="RuleBase" id="RU003699"/>
    </source>
</evidence>
<dbReference type="HAMAP" id="MF_01306_B">
    <property type="entry name" value="Ribosomal_uS4_B"/>
    <property type="match status" value="1"/>
</dbReference>
<dbReference type="Gene3D" id="3.10.290.10">
    <property type="entry name" value="RNA-binding S4 domain"/>
    <property type="match status" value="1"/>
</dbReference>
<reference evidence="11" key="1">
    <citation type="submission" date="2023-02" db="EMBL/GenBank/DDBJ databases">
        <title>Host association and intracellularity evolved multiple times independently in the Rickettsiales.</title>
        <authorList>
            <person name="Castelli M."/>
            <person name="Nardi T."/>
            <person name="Gammuto L."/>
            <person name="Bellinzona G."/>
            <person name="Sabaneyeva E."/>
            <person name="Potekhin A."/>
            <person name="Serra V."/>
            <person name="Petroni G."/>
            <person name="Sassera D."/>
        </authorList>
    </citation>
    <scope>NUCLEOTIDE SEQUENCE</scope>
    <source>
        <strain evidence="11">USBL-36I1</strain>
    </source>
</reference>
<evidence type="ECO:0000256" key="4">
    <source>
        <dbReference type="ARBA" id="ARBA00022980"/>
    </source>
</evidence>
<keyword evidence="4 7" id="KW-0689">Ribosomal protein</keyword>
<dbReference type="GO" id="GO:0042274">
    <property type="term" value="P:ribosomal small subunit biogenesis"/>
    <property type="evidence" value="ECO:0007669"/>
    <property type="project" value="TreeGrafter"/>
</dbReference>
<dbReference type="InterPro" id="IPR001912">
    <property type="entry name" value="Ribosomal_uS4_N"/>
</dbReference>
<evidence type="ECO:0000256" key="1">
    <source>
        <dbReference type="ARBA" id="ARBA00007465"/>
    </source>
</evidence>
<dbReference type="NCBIfam" id="TIGR01017">
    <property type="entry name" value="rpsD_bact"/>
    <property type="match status" value="1"/>
</dbReference>
<evidence type="ECO:0000256" key="3">
    <source>
        <dbReference type="ARBA" id="ARBA00022884"/>
    </source>
</evidence>
<keyword evidence="5 7" id="KW-0687">Ribonucleoprotein</keyword>
<dbReference type="NCBIfam" id="NF003717">
    <property type="entry name" value="PRK05327.1"/>
    <property type="match status" value="1"/>
</dbReference>
<dbReference type="PANTHER" id="PTHR11831:SF4">
    <property type="entry name" value="SMALL RIBOSOMAL SUBUNIT PROTEIN US4M"/>
    <property type="match status" value="1"/>
</dbReference>